<name>A0A6P6Q5A8_CARAU</name>
<evidence type="ECO:0000313" key="5">
    <source>
        <dbReference type="Proteomes" id="UP000515129"/>
    </source>
</evidence>
<dbReference type="RefSeq" id="XP_026128729.1">
    <property type="nucleotide sequence ID" value="XM_026272944.1"/>
</dbReference>
<dbReference type="Gene3D" id="3.50.50.60">
    <property type="entry name" value="FAD/NAD(P)-binding domain"/>
    <property type="match status" value="1"/>
</dbReference>
<protein>
    <submittedName>
        <fullName evidence="6">Peroxisomal N(1)-acetyl-spermine/spermidine oxidase-like</fullName>
    </submittedName>
</protein>
<feature type="domain" description="Amine oxidase" evidence="4">
    <location>
        <begin position="112"/>
        <end position="581"/>
    </location>
</feature>
<dbReference type="Proteomes" id="UP000515129">
    <property type="component" value="Chromosome 9"/>
</dbReference>
<dbReference type="OrthoDB" id="2019015at2759"/>
<keyword evidence="5" id="KW-1185">Reference proteome</keyword>
<dbReference type="GO" id="GO:0046592">
    <property type="term" value="F:polyamine oxidase activity"/>
    <property type="evidence" value="ECO:0007669"/>
    <property type="project" value="TreeGrafter"/>
</dbReference>
<sequence>MQERGNDFAVIGAADPPVRPLFIFCYVIGSNTTSIFKVQTARVHKGASFRAQWITLSALSPVQVFVRELLFVLTNTFLNFQLSLSKQLNEAAKMSSCSGPEDAKVVIVGSGFAGLAAAATLVKGGFENVLVLEAKERIGGRVHTIKPFTENIIEVGANWIHGQKGNPLYKIAKEENLLSEGTSSKKSRSVTSEDYFFKEDGKQVSTKLVDQVCSYFSKLTDKASDDELEPRHRELSRGAYLDDAFGESPLAEKENAHQVFEWCKRNECTDEACSSLYEVSASTISNYTALKGEFFNTLGPGGYRAILDVLLKDLPSGTIQCSAPVKSIRWDLVKKGHCEDQRYPVQLVCENGQSFEADHVIVTVSLGVLKDKASTMFEPPLPPTKLAAIENLDFGIVDKIFLFFEKRFWPDDCAGVQLLWKEGPEDKDVYESLSEGEAWKKTWFKKITGFDTVARHPTALCGWITGREALYMEKLPDSEIRDNCVRLLRSFTGWSVPEVSKMLISRWGSDSHVRGSYTFIPDGVDGVKAQKALASPLPPKDESKGRKHLQVLFAGEATNENFYTTTHGAYLTGVREAERLINYYAD</sequence>
<dbReference type="InterPro" id="IPR036188">
    <property type="entry name" value="FAD/NAD-bd_sf"/>
</dbReference>
<dbReference type="Pfam" id="PF01593">
    <property type="entry name" value="Amino_oxidase"/>
    <property type="match status" value="1"/>
</dbReference>
<organism evidence="5 6">
    <name type="scientific">Carassius auratus</name>
    <name type="common">Goldfish</name>
    <dbReference type="NCBI Taxonomy" id="7957"/>
    <lineage>
        <taxon>Eukaryota</taxon>
        <taxon>Metazoa</taxon>
        <taxon>Chordata</taxon>
        <taxon>Craniata</taxon>
        <taxon>Vertebrata</taxon>
        <taxon>Euteleostomi</taxon>
        <taxon>Actinopterygii</taxon>
        <taxon>Neopterygii</taxon>
        <taxon>Teleostei</taxon>
        <taxon>Ostariophysi</taxon>
        <taxon>Cypriniformes</taxon>
        <taxon>Cyprinidae</taxon>
        <taxon>Cyprininae</taxon>
        <taxon>Carassius</taxon>
    </lineage>
</organism>
<dbReference type="PANTHER" id="PTHR10742">
    <property type="entry name" value="FLAVIN MONOAMINE OXIDASE"/>
    <property type="match status" value="1"/>
</dbReference>
<dbReference type="SUPFAM" id="SSF54373">
    <property type="entry name" value="FAD-linked reductases, C-terminal domain"/>
    <property type="match status" value="1"/>
</dbReference>
<evidence type="ECO:0000313" key="6">
    <source>
        <dbReference type="RefSeq" id="XP_026128729.1"/>
    </source>
</evidence>
<dbReference type="AlphaFoldDB" id="A0A6P6Q5A8"/>
<evidence type="ECO:0000259" key="4">
    <source>
        <dbReference type="Pfam" id="PF01593"/>
    </source>
</evidence>
<reference evidence="6" key="1">
    <citation type="submission" date="2025-08" db="UniProtKB">
        <authorList>
            <consortium name="RefSeq"/>
        </authorList>
    </citation>
    <scope>IDENTIFICATION</scope>
    <source>
        <strain evidence="6">Wakin</strain>
        <tissue evidence="6">Muscle</tissue>
    </source>
</reference>
<dbReference type="SUPFAM" id="SSF51905">
    <property type="entry name" value="FAD/NAD(P)-binding domain"/>
    <property type="match status" value="1"/>
</dbReference>
<dbReference type="Gene3D" id="3.90.660.10">
    <property type="match status" value="1"/>
</dbReference>
<accession>A0A6P6Q5A8</accession>
<comment type="cofactor">
    <cofactor evidence="1">
        <name>FAD</name>
        <dbReference type="ChEBI" id="CHEBI:57692"/>
    </cofactor>
</comment>
<evidence type="ECO:0000256" key="3">
    <source>
        <dbReference type="ARBA" id="ARBA00022827"/>
    </source>
</evidence>
<evidence type="ECO:0000256" key="1">
    <source>
        <dbReference type="ARBA" id="ARBA00001974"/>
    </source>
</evidence>
<gene>
    <name evidence="6" type="primary">LOC113109327</name>
</gene>
<dbReference type="InterPro" id="IPR050281">
    <property type="entry name" value="Flavin_monoamine_oxidase"/>
</dbReference>
<keyword evidence="3" id="KW-0274">FAD</keyword>
<dbReference type="InterPro" id="IPR002937">
    <property type="entry name" value="Amino_oxidase"/>
</dbReference>
<dbReference type="KEGG" id="caua:113109327"/>
<proteinExistence type="predicted"/>
<keyword evidence="2" id="KW-0285">Flavoprotein</keyword>
<dbReference type="GeneID" id="113109327"/>
<evidence type="ECO:0000256" key="2">
    <source>
        <dbReference type="ARBA" id="ARBA00022630"/>
    </source>
</evidence>
<dbReference type="PANTHER" id="PTHR10742:SF377">
    <property type="entry name" value="SPERMINE OXIDASE-LIKE"/>
    <property type="match status" value="1"/>
</dbReference>